<dbReference type="Pfam" id="PF12833">
    <property type="entry name" value="HTH_18"/>
    <property type="match status" value="1"/>
</dbReference>
<name>A0A917RIN6_9NOCA</name>
<reference evidence="4" key="2">
    <citation type="submission" date="2020-09" db="EMBL/GenBank/DDBJ databases">
        <authorList>
            <person name="Sun Q."/>
            <person name="Zhou Y."/>
        </authorList>
    </citation>
    <scope>NUCLEOTIDE SEQUENCE</scope>
    <source>
        <strain evidence="4">CGMCC 4.3508</strain>
    </source>
</reference>
<dbReference type="InterPro" id="IPR018060">
    <property type="entry name" value="HTH_AraC"/>
</dbReference>
<evidence type="ECO:0000259" key="3">
    <source>
        <dbReference type="PROSITE" id="PS01124"/>
    </source>
</evidence>
<dbReference type="GO" id="GO:0043565">
    <property type="term" value="F:sequence-specific DNA binding"/>
    <property type="evidence" value="ECO:0007669"/>
    <property type="project" value="InterPro"/>
</dbReference>
<dbReference type="SMART" id="SM00342">
    <property type="entry name" value="HTH_ARAC"/>
    <property type="match status" value="1"/>
</dbReference>
<keyword evidence="2" id="KW-0804">Transcription</keyword>
<protein>
    <recommendedName>
        <fullName evidence="3">HTH araC/xylS-type domain-containing protein</fullName>
    </recommendedName>
</protein>
<dbReference type="Gene3D" id="1.10.10.60">
    <property type="entry name" value="Homeodomain-like"/>
    <property type="match status" value="1"/>
</dbReference>
<dbReference type="InterPro" id="IPR011051">
    <property type="entry name" value="RmlC_Cupin_sf"/>
</dbReference>
<keyword evidence="5" id="KW-1185">Reference proteome</keyword>
<dbReference type="PANTHER" id="PTHR11019">
    <property type="entry name" value="HTH-TYPE TRANSCRIPTIONAL REGULATOR NIMR"/>
    <property type="match status" value="1"/>
</dbReference>
<dbReference type="EMBL" id="BMMH01000004">
    <property type="protein sequence ID" value="GGL10278.1"/>
    <property type="molecule type" value="Genomic_DNA"/>
</dbReference>
<evidence type="ECO:0000256" key="2">
    <source>
        <dbReference type="ARBA" id="ARBA00023163"/>
    </source>
</evidence>
<dbReference type="SUPFAM" id="SSF51182">
    <property type="entry name" value="RmlC-like cupins"/>
    <property type="match status" value="1"/>
</dbReference>
<feature type="domain" description="HTH araC/xylS-type" evidence="3">
    <location>
        <begin position="157"/>
        <end position="230"/>
    </location>
</feature>
<keyword evidence="1" id="KW-0805">Transcription regulation</keyword>
<dbReference type="PROSITE" id="PS01124">
    <property type="entry name" value="HTH_ARAC_FAMILY_2"/>
    <property type="match status" value="1"/>
</dbReference>
<evidence type="ECO:0000313" key="4">
    <source>
        <dbReference type="EMBL" id="GGL10278.1"/>
    </source>
</evidence>
<gene>
    <name evidence="4" type="ORF">GCM10011588_25880</name>
</gene>
<proteinExistence type="predicted"/>
<dbReference type="Proteomes" id="UP000638263">
    <property type="component" value="Unassembled WGS sequence"/>
</dbReference>
<dbReference type="SUPFAM" id="SSF46689">
    <property type="entry name" value="Homeodomain-like"/>
    <property type="match status" value="1"/>
</dbReference>
<reference evidence="4" key="1">
    <citation type="journal article" date="2014" name="Int. J. Syst. Evol. Microbiol.">
        <title>Complete genome sequence of Corynebacterium casei LMG S-19264T (=DSM 44701T), isolated from a smear-ripened cheese.</title>
        <authorList>
            <consortium name="US DOE Joint Genome Institute (JGI-PGF)"/>
            <person name="Walter F."/>
            <person name="Albersmeier A."/>
            <person name="Kalinowski J."/>
            <person name="Ruckert C."/>
        </authorList>
    </citation>
    <scope>NUCLEOTIDE SEQUENCE</scope>
    <source>
        <strain evidence="4">CGMCC 4.3508</strain>
    </source>
</reference>
<dbReference type="AlphaFoldDB" id="A0A917RIN6"/>
<dbReference type="PANTHER" id="PTHR11019:SF199">
    <property type="entry name" value="HTH-TYPE TRANSCRIPTIONAL REGULATOR NIMR"/>
    <property type="match status" value="1"/>
</dbReference>
<evidence type="ECO:0000313" key="5">
    <source>
        <dbReference type="Proteomes" id="UP000638263"/>
    </source>
</evidence>
<sequence length="298" mass="31710">MSASGSADPVTRISSPILSIERGEGDVDDRFETHSHPEHKLLWSATATVLATTSSRDWLIPPGYGLWIPGGVEHGGAVLRPGEGAAITFAAGQGSLAWTEPTGVRVGPLLGELITYLHQVEPQEPGRPHAEALMFMLLTPQPAHDIQVSMPTDPRARAVAERLVADPADQRELGAWADYVHAGVRTLSRLFVNETGLSFARWRTHVRIRAAIGMLADGVAVKAVAHAVGVIGDNVVRLNSVVLSSKATAMPVRSLLAAKCSSTREAVAATCRIPASRSAALARIRDRCRRAGRPGSAR</sequence>
<dbReference type="InterPro" id="IPR009057">
    <property type="entry name" value="Homeodomain-like_sf"/>
</dbReference>
<accession>A0A917RIN6</accession>
<organism evidence="4 5">
    <name type="scientific">Nocardia jinanensis</name>
    <dbReference type="NCBI Taxonomy" id="382504"/>
    <lineage>
        <taxon>Bacteria</taxon>
        <taxon>Bacillati</taxon>
        <taxon>Actinomycetota</taxon>
        <taxon>Actinomycetes</taxon>
        <taxon>Mycobacteriales</taxon>
        <taxon>Nocardiaceae</taxon>
        <taxon>Nocardia</taxon>
    </lineage>
</organism>
<evidence type="ECO:0000256" key="1">
    <source>
        <dbReference type="ARBA" id="ARBA00023015"/>
    </source>
</evidence>
<dbReference type="GO" id="GO:0003700">
    <property type="term" value="F:DNA-binding transcription factor activity"/>
    <property type="evidence" value="ECO:0007669"/>
    <property type="project" value="InterPro"/>
</dbReference>
<comment type="caution">
    <text evidence="4">The sequence shown here is derived from an EMBL/GenBank/DDBJ whole genome shotgun (WGS) entry which is preliminary data.</text>
</comment>